<dbReference type="Pfam" id="PF00148">
    <property type="entry name" value="Oxidored_nitro"/>
    <property type="match status" value="1"/>
</dbReference>
<evidence type="ECO:0000259" key="1">
    <source>
        <dbReference type="Pfam" id="PF00148"/>
    </source>
</evidence>
<gene>
    <name evidence="2" type="ORF">IAA64_12855</name>
</gene>
<organism evidence="2 3">
    <name type="scientific">Candidatus Ornithocaccomicrobium faecavium</name>
    <dbReference type="NCBI Taxonomy" id="2840890"/>
    <lineage>
        <taxon>Bacteria</taxon>
        <taxon>Bacillati</taxon>
        <taxon>Bacillota</taxon>
        <taxon>Clostridia</taxon>
        <taxon>Candidatus Ornithocaccomicrobium</taxon>
    </lineage>
</organism>
<dbReference type="InterPro" id="IPR000510">
    <property type="entry name" value="Nase/OxRdtase_comp1"/>
</dbReference>
<dbReference type="CDD" id="cd00316">
    <property type="entry name" value="Oxidoreductase_nitrogenase"/>
    <property type="match status" value="1"/>
</dbReference>
<reference evidence="2" key="1">
    <citation type="submission" date="2020-10" db="EMBL/GenBank/DDBJ databases">
        <authorList>
            <person name="Gilroy R."/>
        </authorList>
    </citation>
    <scope>NUCLEOTIDE SEQUENCE</scope>
    <source>
        <strain evidence="2">CHK183-6373</strain>
    </source>
</reference>
<proteinExistence type="predicted"/>
<dbReference type="PANTHER" id="PTHR42956:SF1">
    <property type="entry name" value="NITROGENASE IRON-MOLYBDENUM COFACTOR BIOSYNTHESIS PROTEIN NIFE"/>
    <property type="match status" value="1"/>
</dbReference>
<dbReference type="Gene3D" id="3.40.50.1980">
    <property type="entry name" value="Nitrogenase molybdenum iron protein domain"/>
    <property type="match status" value="2"/>
</dbReference>
<dbReference type="SUPFAM" id="SSF53807">
    <property type="entry name" value="Helical backbone' metal receptor"/>
    <property type="match status" value="1"/>
</dbReference>
<feature type="domain" description="Nitrogenase/oxidoreductase component 1" evidence="1">
    <location>
        <begin position="13"/>
        <end position="403"/>
    </location>
</feature>
<dbReference type="Proteomes" id="UP000886884">
    <property type="component" value="Unassembled WGS sequence"/>
</dbReference>
<dbReference type="GO" id="GO:0016491">
    <property type="term" value="F:oxidoreductase activity"/>
    <property type="evidence" value="ECO:0007669"/>
    <property type="project" value="InterPro"/>
</dbReference>
<reference evidence="2" key="2">
    <citation type="journal article" date="2021" name="PeerJ">
        <title>Extensive microbial diversity within the chicken gut microbiome revealed by metagenomics and culture.</title>
        <authorList>
            <person name="Gilroy R."/>
            <person name="Ravi A."/>
            <person name="Getino M."/>
            <person name="Pursley I."/>
            <person name="Horton D.L."/>
            <person name="Alikhan N.F."/>
            <person name="Baker D."/>
            <person name="Gharbi K."/>
            <person name="Hall N."/>
            <person name="Watson M."/>
            <person name="Adriaenssens E.M."/>
            <person name="Foster-Nyarko E."/>
            <person name="Jarju S."/>
            <person name="Secka A."/>
            <person name="Antonio M."/>
            <person name="Oren A."/>
            <person name="Chaudhuri R.R."/>
            <person name="La Ragione R."/>
            <person name="Hildebrand F."/>
            <person name="Pallen M.J."/>
        </authorList>
    </citation>
    <scope>NUCLEOTIDE SEQUENCE</scope>
    <source>
        <strain evidence="2">CHK183-6373</strain>
    </source>
</reference>
<accession>A0A9D1P989</accession>
<dbReference type="PANTHER" id="PTHR42956">
    <property type="entry name" value="NITROGENASE IRON-MOLYBDENUM COFACTOR BIOSYNTHESIS PROTEIN NIFE"/>
    <property type="match status" value="1"/>
</dbReference>
<dbReference type="InterPro" id="IPR049939">
    <property type="entry name" value="NifE-like"/>
</dbReference>
<sequence length="410" mass="45202">MSLCRYFPTPSDRMGILWSLLCIEDSVVLEYGPAGTTHYSISLFGGLGVDQQNRLFTTHMSEDDVVMGDVSRLERALVEVDQNYAPRVIFVVASSVSAVIGTDLRGVCAYMQEKVRARLIAFEQGGFRGDYSAGLCETYRLIAEQAVAPAQKRAENTYNLLGLSAGAYRARSDRNEIVRLMRAAFGMEMHACLCLDTDMRAVETCGAARLNLVLRGEALPAARILAETCHTPYVAGAPYGYAGTLAWLERVADALGQPIAPELVRELKEKSLQASQLRMYARMRKQHRPTATLYGEYEMVRGLAAFLEEVGLRVENRLSAHSLRALEAPDPAVRHLPVEKERIELLRGLRHQLVLADEVSHALLAPDNFFVRASMPLVHGAQTATHLPLAGPRGADALLESVEEYLETLA</sequence>
<name>A0A9D1P989_9FIRM</name>
<dbReference type="AlphaFoldDB" id="A0A9D1P989"/>
<comment type="caution">
    <text evidence="2">The sequence shown here is derived from an EMBL/GenBank/DDBJ whole genome shotgun (WGS) entry which is preliminary data.</text>
</comment>
<dbReference type="EMBL" id="DVOT01000233">
    <property type="protein sequence ID" value="HIV28845.1"/>
    <property type="molecule type" value="Genomic_DNA"/>
</dbReference>
<evidence type="ECO:0000313" key="3">
    <source>
        <dbReference type="Proteomes" id="UP000886884"/>
    </source>
</evidence>
<evidence type="ECO:0000313" key="2">
    <source>
        <dbReference type="EMBL" id="HIV28845.1"/>
    </source>
</evidence>
<protein>
    <submittedName>
        <fullName evidence="2">Nitrogenase component 1</fullName>
    </submittedName>
</protein>